<keyword evidence="3" id="KW-0378">Hydrolase</keyword>
<evidence type="ECO:0000256" key="2">
    <source>
        <dbReference type="SAM" id="SignalP"/>
    </source>
</evidence>
<organism evidence="3 4">
    <name type="scientific">Butyricimonas virosa</name>
    <dbReference type="NCBI Taxonomy" id="544645"/>
    <lineage>
        <taxon>Bacteria</taxon>
        <taxon>Pseudomonadati</taxon>
        <taxon>Bacteroidota</taxon>
        <taxon>Bacteroidia</taxon>
        <taxon>Bacteroidales</taxon>
        <taxon>Odoribacteraceae</taxon>
        <taxon>Butyricimonas</taxon>
    </lineage>
</organism>
<dbReference type="PROSITE" id="PS52016">
    <property type="entry name" value="TONB_DEPENDENT_REC_3"/>
    <property type="match status" value="1"/>
</dbReference>
<reference evidence="3" key="2">
    <citation type="submission" date="2021-09" db="EMBL/GenBank/DDBJ databases">
        <authorList>
            <person name="Gilroy R."/>
        </authorList>
    </citation>
    <scope>NUCLEOTIDE SEQUENCE</scope>
    <source>
        <strain evidence="3">6966</strain>
    </source>
</reference>
<dbReference type="Gene3D" id="2.170.130.10">
    <property type="entry name" value="TonB-dependent receptor, plug domain"/>
    <property type="match status" value="1"/>
</dbReference>
<dbReference type="AlphaFoldDB" id="A0A921H4D1"/>
<reference evidence="3" key="1">
    <citation type="journal article" date="2021" name="PeerJ">
        <title>Extensive microbial diversity within the chicken gut microbiome revealed by metagenomics and culture.</title>
        <authorList>
            <person name="Gilroy R."/>
            <person name="Ravi A."/>
            <person name="Getino M."/>
            <person name="Pursley I."/>
            <person name="Horton D.L."/>
            <person name="Alikhan N.F."/>
            <person name="Baker D."/>
            <person name="Gharbi K."/>
            <person name="Hall N."/>
            <person name="Watson M."/>
            <person name="Adriaenssens E.M."/>
            <person name="Foster-Nyarko E."/>
            <person name="Jarju S."/>
            <person name="Secka A."/>
            <person name="Antonio M."/>
            <person name="Oren A."/>
            <person name="Chaudhuri R.R."/>
            <person name="La Ragione R."/>
            <person name="Hildebrand F."/>
            <person name="Pallen M.J."/>
        </authorList>
    </citation>
    <scope>NUCLEOTIDE SEQUENCE</scope>
    <source>
        <strain evidence="3">6966</strain>
    </source>
</reference>
<keyword evidence="3" id="KW-0121">Carboxypeptidase</keyword>
<dbReference type="EMBL" id="DYVS01000065">
    <property type="protein sequence ID" value="HJF69783.1"/>
    <property type="molecule type" value="Genomic_DNA"/>
</dbReference>
<keyword evidence="1" id="KW-0813">Transport</keyword>
<sequence>MKHLCIFLLVFNMGLNAAVHSQNQRVSVKLKNAGIEDLIVAIKSQCDMGFLYDYGKTKAVKNITVSMQNALLADVLSEALKGTGFVAEIENSMIIIKEIVRGEQKKARVIKGLITDEGKSPLPGVTVLIKGTTIGVVTDTAGRYTLTLPDQKEATLVFSFVGMENVELKVTPERDVYSVIMKESQTALDDVVVTGFFTKNKQSFTGSVKTISVEEIKAVSNTNLISALAMLTPGLKLVENNQAGSNPNNLPEIVIRGTSSLTTEADVNPNQP</sequence>
<keyword evidence="1" id="KW-0998">Cell outer membrane</keyword>
<dbReference type="InterPro" id="IPR037066">
    <property type="entry name" value="Plug_dom_sf"/>
</dbReference>
<dbReference type="SUPFAM" id="SSF56935">
    <property type="entry name" value="Porins"/>
    <property type="match status" value="1"/>
</dbReference>
<dbReference type="Proteomes" id="UP000742098">
    <property type="component" value="Unassembled WGS sequence"/>
</dbReference>
<dbReference type="GO" id="GO:0004180">
    <property type="term" value="F:carboxypeptidase activity"/>
    <property type="evidence" value="ECO:0007669"/>
    <property type="project" value="UniProtKB-KW"/>
</dbReference>
<comment type="caution">
    <text evidence="3">The sequence shown here is derived from an EMBL/GenBank/DDBJ whole genome shotgun (WGS) entry which is preliminary data.</text>
</comment>
<evidence type="ECO:0000313" key="3">
    <source>
        <dbReference type="EMBL" id="HJF69783.1"/>
    </source>
</evidence>
<keyword evidence="2" id="KW-0732">Signal</keyword>
<gene>
    <name evidence="3" type="ORF">K8V05_03405</name>
</gene>
<feature type="non-terminal residue" evidence="3">
    <location>
        <position position="272"/>
    </location>
</feature>
<keyword evidence="1" id="KW-0812">Transmembrane</keyword>
<protein>
    <submittedName>
        <fullName evidence="3">Carboxypeptidase-like regulatory domain-containing protein</fullName>
    </submittedName>
</protein>
<feature type="signal peptide" evidence="2">
    <location>
        <begin position="1"/>
        <end position="17"/>
    </location>
</feature>
<keyword evidence="1" id="KW-1134">Transmembrane beta strand</keyword>
<evidence type="ECO:0000313" key="4">
    <source>
        <dbReference type="Proteomes" id="UP000742098"/>
    </source>
</evidence>
<dbReference type="InterPro" id="IPR008969">
    <property type="entry name" value="CarboxyPept-like_regulatory"/>
</dbReference>
<keyword evidence="1" id="KW-0472">Membrane</keyword>
<dbReference type="Pfam" id="PF13715">
    <property type="entry name" value="CarbopepD_reg_2"/>
    <property type="match status" value="1"/>
</dbReference>
<dbReference type="SUPFAM" id="SSF49464">
    <property type="entry name" value="Carboxypeptidase regulatory domain-like"/>
    <property type="match status" value="1"/>
</dbReference>
<accession>A0A921H4D1</accession>
<name>A0A921H4D1_9BACT</name>
<evidence type="ECO:0000256" key="1">
    <source>
        <dbReference type="PROSITE-ProRule" id="PRU01360"/>
    </source>
</evidence>
<dbReference type="InterPro" id="IPR039426">
    <property type="entry name" value="TonB-dep_rcpt-like"/>
</dbReference>
<feature type="chain" id="PRO_5037770081" evidence="2">
    <location>
        <begin position="18"/>
        <end position="272"/>
    </location>
</feature>
<dbReference type="GO" id="GO:0009279">
    <property type="term" value="C:cell outer membrane"/>
    <property type="evidence" value="ECO:0007669"/>
    <property type="project" value="UniProtKB-SubCell"/>
</dbReference>
<keyword evidence="3" id="KW-0645">Protease</keyword>
<dbReference type="Gene3D" id="2.60.40.1120">
    <property type="entry name" value="Carboxypeptidase-like, regulatory domain"/>
    <property type="match status" value="1"/>
</dbReference>
<comment type="subcellular location">
    <subcellularLocation>
        <location evidence="1">Cell outer membrane</location>
        <topology evidence="1">Multi-pass membrane protein</topology>
    </subcellularLocation>
</comment>
<proteinExistence type="inferred from homology"/>
<comment type="similarity">
    <text evidence="1">Belongs to the TonB-dependent receptor family.</text>
</comment>